<accession>A0A0C3PQ24</accession>
<reference evidence="1 2" key="1">
    <citation type="submission" date="2014-04" db="EMBL/GenBank/DDBJ databases">
        <authorList>
            <consortium name="DOE Joint Genome Institute"/>
            <person name="Kuo A."/>
            <person name="Kohler A."/>
            <person name="Costa M.D."/>
            <person name="Nagy L.G."/>
            <person name="Floudas D."/>
            <person name="Copeland A."/>
            <person name="Barry K.W."/>
            <person name="Cichocki N."/>
            <person name="Veneault-Fourrey C."/>
            <person name="LaButti K."/>
            <person name="Lindquist E.A."/>
            <person name="Lipzen A."/>
            <person name="Lundell T."/>
            <person name="Morin E."/>
            <person name="Murat C."/>
            <person name="Sun H."/>
            <person name="Tunlid A."/>
            <person name="Henrissat B."/>
            <person name="Grigoriev I.V."/>
            <person name="Hibbett D.S."/>
            <person name="Martin F."/>
            <person name="Nordberg H.P."/>
            <person name="Cantor M.N."/>
            <person name="Hua S.X."/>
        </authorList>
    </citation>
    <scope>NUCLEOTIDE SEQUENCE [LARGE SCALE GENOMIC DNA]</scope>
    <source>
        <strain evidence="1 2">Marx 270</strain>
    </source>
</reference>
<keyword evidence="2" id="KW-1185">Reference proteome</keyword>
<dbReference type="EMBL" id="KN831952">
    <property type="protein sequence ID" value="KIO10604.1"/>
    <property type="molecule type" value="Genomic_DNA"/>
</dbReference>
<reference evidence="2" key="2">
    <citation type="submission" date="2015-01" db="EMBL/GenBank/DDBJ databases">
        <title>Evolutionary Origins and Diversification of the Mycorrhizal Mutualists.</title>
        <authorList>
            <consortium name="DOE Joint Genome Institute"/>
            <consortium name="Mycorrhizal Genomics Consortium"/>
            <person name="Kohler A."/>
            <person name="Kuo A."/>
            <person name="Nagy L.G."/>
            <person name="Floudas D."/>
            <person name="Copeland A."/>
            <person name="Barry K.W."/>
            <person name="Cichocki N."/>
            <person name="Veneault-Fourrey C."/>
            <person name="LaButti K."/>
            <person name="Lindquist E.A."/>
            <person name="Lipzen A."/>
            <person name="Lundell T."/>
            <person name="Morin E."/>
            <person name="Murat C."/>
            <person name="Riley R."/>
            <person name="Ohm R."/>
            <person name="Sun H."/>
            <person name="Tunlid A."/>
            <person name="Henrissat B."/>
            <person name="Grigoriev I.V."/>
            <person name="Hibbett D.S."/>
            <person name="Martin F."/>
        </authorList>
    </citation>
    <scope>NUCLEOTIDE SEQUENCE [LARGE SCALE GENOMIC DNA]</scope>
    <source>
        <strain evidence="2">Marx 270</strain>
    </source>
</reference>
<protein>
    <submittedName>
        <fullName evidence="1">Uncharacterized protein</fullName>
    </submittedName>
</protein>
<sequence length="60" mass="6477">MAPAPDCECPKAQCCNLDRGSTLPMDGTHYCGELRHTAPVRPLEGVELRGILAVGARSRR</sequence>
<dbReference type="Proteomes" id="UP000054217">
    <property type="component" value="Unassembled WGS sequence"/>
</dbReference>
<name>A0A0C3PQ24_PISTI</name>
<evidence type="ECO:0000313" key="1">
    <source>
        <dbReference type="EMBL" id="KIO10604.1"/>
    </source>
</evidence>
<gene>
    <name evidence="1" type="ORF">M404DRAFT_995796</name>
</gene>
<dbReference type="InParanoid" id="A0A0C3PQ24"/>
<organism evidence="1 2">
    <name type="scientific">Pisolithus tinctorius Marx 270</name>
    <dbReference type="NCBI Taxonomy" id="870435"/>
    <lineage>
        <taxon>Eukaryota</taxon>
        <taxon>Fungi</taxon>
        <taxon>Dikarya</taxon>
        <taxon>Basidiomycota</taxon>
        <taxon>Agaricomycotina</taxon>
        <taxon>Agaricomycetes</taxon>
        <taxon>Agaricomycetidae</taxon>
        <taxon>Boletales</taxon>
        <taxon>Sclerodermatineae</taxon>
        <taxon>Pisolithaceae</taxon>
        <taxon>Pisolithus</taxon>
    </lineage>
</organism>
<evidence type="ECO:0000313" key="2">
    <source>
        <dbReference type="Proteomes" id="UP000054217"/>
    </source>
</evidence>
<proteinExistence type="predicted"/>
<dbReference type="AlphaFoldDB" id="A0A0C3PQ24"/>
<dbReference type="HOGENOM" id="CLU_2942790_0_0_1"/>